<name>A0A329BFA2_9BURK</name>
<proteinExistence type="inferred from homology"/>
<evidence type="ECO:0000313" key="5">
    <source>
        <dbReference type="EMBL" id="RAS21503.1"/>
    </source>
</evidence>
<protein>
    <submittedName>
        <fullName evidence="5">Type VI secretion system secreted protein VgrG</fullName>
    </submittedName>
</protein>
<dbReference type="Pfam" id="PF10106">
    <property type="entry name" value="DUF2345"/>
    <property type="match status" value="1"/>
</dbReference>
<dbReference type="Pfam" id="PF04717">
    <property type="entry name" value="Phage_base_V"/>
    <property type="match status" value="1"/>
</dbReference>
<dbReference type="SUPFAM" id="SSF69279">
    <property type="entry name" value="Phage tail proteins"/>
    <property type="match status" value="2"/>
</dbReference>
<feature type="domain" description="Gp5/Type VI secretion system Vgr protein OB-fold" evidence="2">
    <location>
        <begin position="436"/>
        <end position="504"/>
    </location>
</feature>
<dbReference type="InterPro" id="IPR018769">
    <property type="entry name" value="VgrG2_DUF2345"/>
</dbReference>
<dbReference type="Gene3D" id="2.30.110.50">
    <property type="match status" value="1"/>
</dbReference>
<evidence type="ECO:0000259" key="3">
    <source>
        <dbReference type="Pfam" id="PF10106"/>
    </source>
</evidence>
<dbReference type="AlphaFoldDB" id="A0A329BFA2"/>
<evidence type="ECO:0000256" key="1">
    <source>
        <dbReference type="ARBA" id="ARBA00005558"/>
    </source>
</evidence>
<evidence type="ECO:0000313" key="6">
    <source>
        <dbReference type="Proteomes" id="UP000248918"/>
    </source>
</evidence>
<dbReference type="InterPro" id="IPR006533">
    <property type="entry name" value="T6SS_Vgr_RhsGE"/>
</dbReference>
<dbReference type="Proteomes" id="UP000248918">
    <property type="component" value="Unassembled WGS sequence"/>
</dbReference>
<dbReference type="Pfam" id="PF05954">
    <property type="entry name" value="Phage_GPD"/>
    <property type="match status" value="1"/>
</dbReference>
<accession>A0A329BFA2</accession>
<dbReference type="Gene3D" id="2.40.50.230">
    <property type="entry name" value="Gp5 N-terminal domain"/>
    <property type="match status" value="1"/>
</dbReference>
<gene>
    <name evidence="5" type="ORF">BX591_12822</name>
</gene>
<feature type="domain" description="DUF2345" evidence="3">
    <location>
        <begin position="670"/>
        <end position="818"/>
    </location>
</feature>
<dbReference type="NCBIfam" id="TIGR01646">
    <property type="entry name" value="vgr_GE"/>
    <property type="match status" value="1"/>
</dbReference>
<dbReference type="NCBIfam" id="TIGR03361">
    <property type="entry name" value="VI_Rhs_Vgr"/>
    <property type="match status" value="1"/>
</dbReference>
<dbReference type="OrthoDB" id="1907165at2"/>
<sequence length="951" mass="103306">MGARDAVGAITGGLSQQDRLLKLDTPAGDNVLLPHRVIGRSRIGRDYLFMLDCVSTSGDVQLKTLIAQAVTLWVQQTDGTYLPHHGYVHMARRLGSEGSLTTYQVAFSSWMHFLRFRRDQRHWQDKSVDEIVADVFNQHPQAQGMFRFVLSKPLPTRSYCRQDETDWNFVHRLLESEGLYGIWQQASDGKSHTLVITDRLQTLEPLAPETVGFYRAGLNSEADALMQWSGSRTLQSVMLSTRTFDYKNPPTPFNPKGTSIPTMANQGVLPTQTEVYEYTGGYTYPMQERGDDLSKIRMEEWESQAKRFHGTGGLRAIDAGRRFMIAGHPVHDQDAGEQREFAAIEVEWTVENNLPLSGHEANYPHSLSFQLTQARADDPGKLFSVAHDDGSTGFYRVSVEAQRTTVPYRSPFEHHKPEAKLESAIVAGPKGQEAYTDALNRVKVLFVWDRINEGDERASCWVRVAQSDTGDGYGGVHMPRAGEELLIGYIGNDIDRPIALHRVYNGAAKPQWHSNGLLSGFRSKEFSGSGFNQMVMDDATAQNRVQLYSSSTNAQLHLGYLIDHTGNTRGNFLGSGFDLSSDAYGALRAGRGLYVSTHPVTSQPLDARVASNQLVSSEGVLDAASQASETSQAESLKDGHDALKAFTDATQHSEAGAAGGSGGGNTAGGGTGNANAFTQPVMLFAAPAGIALSTQKSAHVATDQHINLVSGESTHIATGKSLIASVTQKLSLFVQNAGMKLFAAKGKVEVQAHADNIELTAQKSLLLVSATENIQAAAQQEILLTSGGGYIRIKDGNIEIHAPGTIDFKGASFPFSGPTRMDVTNPAFKDMPTRRLALNTMASPSATNVVPVGMPYKLYADGALVKQGVFDSTGQLPIDHQVTTQKYTLELANGVKHDIPVPGDYHDTANGTLANQGFPFHEGLSDSDGAAPDRAVHRQLYSDLLNPSSEA</sequence>
<dbReference type="Pfam" id="PF13296">
    <property type="entry name" value="T6SS_Vgr"/>
    <property type="match status" value="1"/>
</dbReference>
<feature type="domain" description="Putative type VI secretion system Rhs element associated Vgr" evidence="4">
    <location>
        <begin position="524"/>
        <end position="616"/>
    </location>
</feature>
<dbReference type="RefSeq" id="WP_111934698.1">
    <property type="nucleotide sequence ID" value="NZ_CADFFP010000030.1"/>
</dbReference>
<dbReference type="InterPro" id="IPR037026">
    <property type="entry name" value="Vgr_OB-fold_dom_sf"/>
</dbReference>
<dbReference type="InterPro" id="IPR028244">
    <property type="entry name" value="T6SS_Rhs_Vgr_dom"/>
</dbReference>
<evidence type="ECO:0000259" key="2">
    <source>
        <dbReference type="Pfam" id="PF04717"/>
    </source>
</evidence>
<comment type="similarity">
    <text evidence="1">Belongs to the VgrG protein family.</text>
</comment>
<dbReference type="InterPro" id="IPR006531">
    <property type="entry name" value="Gp5/Vgr_OB"/>
</dbReference>
<dbReference type="Gene3D" id="3.55.50.10">
    <property type="entry name" value="Baseplate protein-like domains"/>
    <property type="match status" value="1"/>
</dbReference>
<organism evidence="5 6">
    <name type="scientific">Paraburkholderia bryophila</name>
    <dbReference type="NCBI Taxonomy" id="420952"/>
    <lineage>
        <taxon>Bacteria</taxon>
        <taxon>Pseudomonadati</taxon>
        <taxon>Pseudomonadota</taxon>
        <taxon>Betaproteobacteria</taxon>
        <taxon>Burkholderiales</taxon>
        <taxon>Burkholderiaceae</taxon>
        <taxon>Paraburkholderia</taxon>
    </lineage>
</organism>
<comment type="caution">
    <text evidence="5">The sequence shown here is derived from an EMBL/GenBank/DDBJ whole genome shotgun (WGS) entry which is preliminary data.</text>
</comment>
<reference evidence="5 6" key="1">
    <citation type="submission" date="2018-06" db="EMBL/GenBank/DDBJ databases">
        <title>Genomic Encyclopedia of Type Strains, Phase III (KMG-III): the genomes of soil and plant-associated and newly described type strains.</title>
        <authorList>
            <person name="Whitman W."/>
        </authorList>
    </citation>
    <scope>NUCLEOTIDE SEQUENCE [LARGE SCALE GENOMIC DNA]</scope>
    <source>
        <strain evidence="5 6">LMG 23644</strain>
    </source>
</reference>
<dbReference type="Gene3D" id="4.10.220.110">
    <property type="match status" value="1"/>
</dbReference>
<dbReference type="InterPro" id="IPR017847">
    <property type="entry name" value="T6SS_RhsGE_Vgr_subset"/>
</dbReference>
<dbReference type="SUPFAM" id="SSF69255">
    <property type="entry name" value="gp5 N-terminal domain-like"/>
    <property type="match status" value="1"/>
</dbReference>
<dbReference type="EMBL" id="QLTK01000028">
    <property type="protein sequence ID" value="RAS21503.1"/>
    <property type="molecule type" value="Genomic_DNA"/>
</dbReference>
<evidence type="ECO:0000259" key="4">
    <source>
        <dbReference type="Pfam" id="PF13296"/>
    </source>
</evidence>